<dbReference type="Gene3D" id="3.10.450.40">
    <property type="match status" value="1"/>
</dbReference>
<evidence type="ECO:0000313" key="2">
    <source>
        <dbReference type="EMBL" id="AKY02051.1"/>
    </source>
</evidence>
<keyword evidence="3" id="KW-1185">Reference proteome</keyword>
<dbReference type="RefSeq" id="YP_009190761.1">
    <property type="nucleotide sequence ID" value="NC_028686.1"/>
</dbReference>
<sequence>MSNIDKLYSDLDPEMRLAWDTDVSKTVGARSVKNSLLGIITTRKGSRPFDPEFGCDITNELFENMTPLTGDTIKRNIVSAVRNYEPRINRLSVDVLPLYDDNAIIVTVQFSIVDDPDTLERIRIQMRSNANSSSRV</sequence>
<reference evidence="2 3" key="1">
    <citation type="submission" date="2015-07" db="EMBL/GenBank/DDBJ databases">
        <title>Isolation and characterization of JD18-a novel lytic bacteriophage for Klebsiella pneumoniae.</title>
        <authorList>
            <person name="Fan J."/>
            <person name="Zhang X."/>
            <person name="Guo X."/>
            <person name="He P."/>
            <person name="Zhang Y."/>
        </authorList>
    </citation>
    <scope>NUCLEOTIDE SEQUENCE [LARGE SCALE GENOMIC DNA]</scope>
</reference>
<proteinExistence type="predicted"/>
<dbReference type="EMDB" id="EMD-50187"/>
<dbReference type="Proteomes" id="UP000204179">
    <property type="component" value="Segment"/>
</dbReference>
<feature type="domain" description="IraD/Gp25-like" evidence="1">
    <location>
        <begin position="28"/>
        <end position="116"/>
    </location>
</feature>
<dbReference type="EMDB" id="EMD-50186"/>
<dbReference type="EMBL" id="KT239446">
    <property type="protein sequence ID" value="AKY02051.1"/>
    <property type="molecule type" value="Genomic_DNA"/>
</dbReference>
<name>A0A0K1Y5J2_9CAUD</name>
<evidence type="ECO:0000313" key="3">
    <source>
        <dbReference type="Proteomes" id="UP000204179"/>
    </source>
</evidence>
<evidence type="ECO:0000259" key="1">
    <source>
        <dbReference type="Pfam" id="PF04965"/>
    </source>
</evidence>
<protein>
    <recommendedName>
        <fullName evidence="1">IraD/Gp25-like domain-containing protein</fullName>
    </recommendedName>
</protein>
<organism evidence="2 3">
    <name type="scientific">Klebsiella phage JD18</name>
    <dbReference type="NCBI Taxonomy" id="1698360"/>
    <lineage>
        <taxon>Viruses</taxon>
        <taxon>Duplodnaviria</taxon>
        <taxon>Heunggongvirae</taxon>
        <taxon>Uroviricota</taxon>
        <taxon>Caudoviricetes</taxon>
        <taxon>Pantevenvirales</taxon>
        <taxon>Straboviridae</taxon>
        <taxon>Tevenvirinae</taxon>
        <taxon>Jiaodavirus</taxon>
        <taxon>Jiaodavirus jd18</taxon>
    </lineage>
</organism>
<dbReference type="KEGG" id="vg:26518595"/>
<accession>A0A0K1Y5J2</accession>
<gene>
    <name evidence="2" type="ORF">JD18_180</name>
</gene>
<dbReference type="GeneID" id="26518595"/>
<dbReference type="InterPro" id="IPR007048">
    <property type="entry name" value="IraD/Gp25-like"/>
</dbReference>
<dbReference type="Pfam" id="PF04965">
    <property type="entry name" value="GPW_gp25"/>
    <property type="match status" value="1"/>
</dbReference>
<dbReference type="SUPFAM" id="SSF160719">
    <property type="entry name" value="gpW/gp25-like"/>
    <property type="match status" value="1"/>
</dbReference>